<feature type="compositionally biased region" description="Basic and acidic residues" evidence="5">
    <location>
        <begin position="1162"/>
        <end position="1172"/>
    </location>
</feature>
<evidence type="ECO:0000313" key="7">
    <source>
        <dbReference type="Ensembl" id="ENSSTUP00000010970.1"/>
    </source>
</evidence>
<feature type="domain" description="LIM zinc-binding" evidence="6">
    <location>
        <begin position="1297"/>
        <end position="1363"/>
    </location>
</feature>
<dbReference type="SMART" id="SM00132">
    <property type="entry name" value="LIM"/>
    <property type="match status" value="1"/>
</dbReference>
<dbReference type="Pfam" id="PF00412">
    <property type="entry name" value="LIM"/>
    <property type="match status" value="1"/>
</dbReference>
<keyword evidence="2 4" id="KW-0862">Zinc</keyword>
<dbReference type="SUPFAM" id="SSF47576">
    <property type="entry name" value="Calponin-homology domain, CH-domain"/>
    <property type="match status" value="1"/>
</dbReference>
<dbReference type="GO" id="GO:0051496">
    <property type="term" value="P:positive regulation of stress fiber assembly"/>
    <property type="evidence" value="ECO:0007669"/>
    <property type="project" value="TreeGrafter"/>
</dbReference>
<evidence type="ECO:0000259" key="6">
    <source>
        <dbReference type="PROSITE" id="PS50023"/>
    </source>
</evidence>
<dbReference type="FunFam" id="2.10.110.10:FF:000041">
    <property type="entry name" value="LIM and calponin homology domains 1"/>
    <property type="match status" value="1"/>
</dbReference>
<evidence type="ECO:0000256" key="3">
    <source>
        <dbReference type="ARBA" id="ARBA00023038"/>
    </source>
</evidence>
<organism evidence="7 8">
    <name type="scientific">Salmo trutta</name>
    <name type="common">Brown trout</name>
    <dbReference type="NCBI Taxonomy" id="8032"/>
    <lineage>
        <taxon>Eukaryota</taxon>
        <taxon>Metazoa</taxon>
        <taxon>Chordata</taxon>
        <taxon>Craniata</taxon>
        <taxon>Vertebrata</taxon>
        <taxon>Euteleostomi</taxon>
        <taxon>Actinopterygii</taxon>
        <taxon>Neopterygii</taxon>
        <taxon>Teleostei</taxon>
        <taxon>Protacanthopterygii</taxon>
        <taxon>Salmoniformes</taxon>
        <taxon>Salmonidae</taxon>
        <taxon>Salmoninae</taxon>
        <taxon>Salmo</taxon>
    </lineage>
</organism>
<evidence type="ECO:0000256" key="2">
    <source>
        <dbReference type="ARBA" id="ARBA00022833"/>
    </source>
</evidence>
<evidence type="ECO:0000256" key="4">
    <source>
        <dbReference type="PROSITE-ProRule" id="PRU00125"/>
    </source>
</evidence>
<proteinExistence type="predicted"/>
<feature type="compositionally biased region" description="Basic and acidic residues" evidence="5">
    <location>
        <begin position="1061"/>
        <end position="1121"/>
    </location>
</feature>
<keyword evidence="1 4" id="KW-0479">Metal-binding</keyword>
<evidence type="ECO:0000256" key="1">
    <source>
        <dbReference type="ARBA" id="ARBA00022723"/>
    </source>
</evidence>
<feature type="region of interest" description="Disordered" evidence="5">
    <location>
        <begin position="755"/>
        <end position="970"/>
    </location>
</feature>
<dbReference type="Gene3D" id="1.10.418.10">
    <property type="entry name" value="Calponin-like domain"/>
    <property type="match status" value="1"/>
</dbReference>
<dbReference type="PANTHER" id="PTHR15551">
    <property type="entry name" value="LIM DOMAIN ONLY 7"/>
    <property type="match status" value="1"/>
</dbReference>
<dbReference type="PROSITE" id="PS50023">
    <property type="entry name" value="LIM_DOMAIN_2"/>
    <property type="match status" value="1"/>
</dbReference>
<dbReference type="GO" id="GO:0001725">
    <property type="term" value="C:stress fiber"/>
    <property type="evidence" value="ECO:0007669"/>
    <property type="project" value="TreeGrafter"/>
</dbReference>
<reference evidence="7" key="1">
    <citation type="submission" date="2025-08" db="UniProtKB">
        <authorList>
            <consortium name="Ensembl"/>
        </authorList>
    </citation>
    <scope>IDENTIFICATION</scope>
</reference>
<feature type="compositionally biased region" description="Polar residues" evidence="5">
    <location>
        <begin position="269"/>
        <end position="283"/>
    </location>
</feature>
<dbReference type="InterPro" id="IPR001781">
    <property type="entry name" value="Znf_LIM"/>
</dbReference>
<sequence length="1368" mass="150415">MKIQLGLKRCLLLLSSIKPGLVKKINRLPTPIAGLDNLSVFLRGCEELGLKGSQLFDPGDLQDTSTRPKAKVADCSRKLTNVLITIYWLGRAANSCTSYNGPTLDLKEFEGLLSQMRKEAEETESPQRSIRDSGYIDSWDSERSDSLSPPRHGREDSFDSLDSFGSRSRQTPSPDVLVTRGIGSDGRGSDSESDVGPHGGRKLPDVRKDDMLARRTSVSEPRVMVPFNQYLPNKSNASGYVPTPLRRKRGDREGREEDGGRGGGGGRKSWSTATSPIGSNRPFSPTELPTLEVPPVIAAIEPPSPEPQAQPLPKPQNQSEEEHRNKEEEEEGEMEGRKEEEGKLTPACTWRQEWKEREEEYERHPYNPPQRSQTLTLTHGETAIRLTGTAEQSSPARSCSEELYRLSSLTTSPMTTSIVVTSPHSAGASPETTRKFPPPPMMDREEAGPKKVGLAISLATDTGRYNDMWARPALTSPKHSSTTGPSHFLPVPAARATTTLMVACQGHMGKSEVEGRVCDKPAVARRPSWLDDDLQPIFSHRAASVSDDPESVSMIDMRCEEDASLPHHSQVRHELMHNQYNMMKEEEDHWQDDLARWKSRRRSVSQDLIKKEEERKMMEKLMTGEGGAISQRRKSIKTYREIVEEKERRENELREAYQSARTPEEAALVLHRYAQRFTISEAVLERLQLPKLLDRSVSEDPTTATSTRLPLTPTSRSPNSTSPEEDPNGPLKYLRQQSLPAPKFTATVEAQVAGFPQGQSHRPRIQSRTPEPNPSIQAASPKSVPLLTPKPYTQSKGTQMLAGPKPGKVDGLLRVNGNMGNDEVAAPESDGRTSPGRFYPSTATPTASSDPSDTPPCVATPPPTHSPSPRASPLTAMTTVAHGGTSAAVSPSSVPGEGDAQEKSNAQESIPPSRPTSLPSELQSTESIAEAGGRSAAGPLKDGETNTAAAAVQPSSATESQHATKEQTEACTNATAIRQNATVPCPVQSEHATQQAQPMTAQVSEPSLELSQSAEEVAALADPGPVRNKPPCEAPTTEGEEPKQGKVPVTQVSSPVVIQAKRGDRWAWDPDEERKRQERWQQEQERMLQEKYQREQEKLKQEWERAQREVEEEERRYHEEERRILEETVAPLTPLSCNLPSPIRGDAPAPMDPQDTIVRSLADWERKQELLERQGGSTESVEWKRQDNDRSSDISTASRDESLKTAVSSISQNSSQTDKLTPSLKNGQRAPPVMAQPPNKKQHPEVLLDCTKPSQQTPSRDRRCGSIETMGPSPLKSPTTCPSDMPPSPNRSVSGKKLCSSCGHPLGKGAAMIIETLSLYFHIQCFKCGVCKGQLGDTATGTDVRIRNGLLNCHQCYIRSRSGQPTTL</sequence>
<dbReference type="GO" id="GO:0032034">
    <property type="term" value="F:myosin II head/neck binding"/>
    <property type="evidence" value="ECO:0007669"/>
    <property type="project" value="TreeGrafter"/>
</dbReference>
<feature type="compositionally biased region" description="Polar residues" evidence="5">
    <location>
        <begin position="990"/>
        <end position="1014"/>
    </location>
</feature>
<keyword evidence="3 4" id="KW-0440">LIM domain</keyword>
<protein>
    <submittedName>
        <fullName evidence="7">LIM and calponin homology domains 1</fullName>
    </submittedName>
</protein>
<feature type="compositionally biased region" description="Polar residues" evidence="5">
    <location>
        <begin position="699"/>
        <end position="709"/>
    </location>
</feature>
<feature type="compositionally biased region" description="Low complexity" evidence="5">
    <location>
        <begin position="710"/>
        <end position="722"/>
    </location>
</feature>
<feature type="compositionally biased region" description="Basic and acidic residues" evidence="5">
    <location>
        <begin position="202"/>
        <end position="213"/>
    </location>
</feature>
<dbReference type="InterPro" id="IPR031865">
    <property type="entry name" value="DUF4757"/>
</dbReference>
<dbReference type="Pfam" id="PF15949">
    <property type="entry name" value="DUF4757"/>
    <property type="match status" value="2"/>
</dbReference>
<feature type="compositionally biased region" description="Basic and acidic residues" evidence="5">
    <location>
        <begin position="250"/>
        <end position="260"/>
    </location>
</feature>
<feature type="compositionally biased region" description="Basic and acidic residues" evidence="5">
    <location>
        <begin position="334"/>
        <end position="343"/>
    </location>
</feature>
<feature type="compositionally biased region" description="Polar residues" evidence="5">
    <location>
        <begin position="163"/>
        <end position="173"/>
    </location>
</feature>
<dbReference type="GO" id="GO:0046872">
    <property type="term" value="F:metal ion binding"/>
    <property type="evidence" value="ECO:0007669"/>
    <property type="project" value="UniProtKB-KW"/>
</dbReference>
<dbReference type="InterPro" id="IPR036872">
    <property type="entry name" value="CH_dom_sf"/>
</dbReference>
<evidence type="ECO:0000256" key="5">
    <source>
        <dbReference type="SAM" id="MobiDB-lite"/>
    </source>
</evidence>
<feature type="compositionally biased region" description="Polar residues" evidence="5">
    <location>
        <begin position="903"/>
        <end position="927"/>
    </location>
</feature>
<reference evidence="7" key="2">
    <citation type="submission" date="2025-09" db="UniProtKB">
        <authorList>
            <consortium name="Ensembl"/>
        </authorList>
    </citation>
    <scope>IDENTIFICATION</scope>
</reference>
<accession>A0A673WGC3</accession>
<keyword evidence="8" id="KW-1185">Reference proteome</keyword>
<feature type="compositionally biased region" description="Polar residues" evidence="5">
    <location>
        <begin position="1205"/>
        <end position="1226"/>
    </location>
</feature>
<feature type="region of interest" description="Disordered" evidence="5">
    <location>
        <begin position="117"/>
        <end position="351"/>
    </location>
</feature>
<dbReference type="PROSITE" id="PS00478">
    <property type="entry name" value="LIM_DOMAIN_1"/>
    <property type="match status" value="1"/>
</dbReference>
<dbReference type="GeneTree" id="ENSGT00950000183159"/>
<feature type="region of interest" description="Disordered" evidence="5">
    <location>
        <begin position="697"/>
        <end position="734"/>
    </location>
</feature>
<dbReference type="CDD" id="cd08368">
    <property type="entry name" value="LIM"/>
    <property type="match status" value="1"/>
</dbReference>
<feature type="compositionally biased region" description="Polar residues" evidence="5">
    <location>
        <begin position="945"/>
        <end position="961"/>
    </location>
</feature>
<feature type="region of interest" description="Disordered" evidence="5">
    <location>
        <begin position="982"/>
        <end position="1121"/>
    </location>
</feature>
<feature type="compositionally biased region" description="Basic and acidic residues" evidence="5">
    <location>
        <begin position="1181"/>
        <end position="1203"/>
    </location>
</feature>
<feature type="compositionally biased region" description="Polar residues" evidence="5">
    <location>
        <begin position="766"/>
        <end position="780"/>
    </location>
</feature>
<feature type="region of interest" description="Disordered" evidence="5">
    <location>
        <begin position="421"/>
        <end position="449"/>
    </location>
</feature>
<evidence type="ECO:0000313" key="8">
    <source>
        <dbReference type="Proteomes" id="UP000472277"/>
    </source>
</evidence>
<name>A0A673WGC3_SALTR</name>
<dbReference type="PANTHER" id="PTHR15551:SF5">
    <property type="entry name" value="LIM AND CALPONIN HOMOLOGY DOMAINS-CONTAINING PROTEIN 1 ISOFORM X1"/>
    <property type="match status" value="1"/>
</dbReference>
<feature type="region of interest" description="Disordered" evidence="5">
    <location>
        <begin position="1133"/>
        <end position="1289"/>
    </location>
</feature>
<feature type="compositionally biased region" description="Pro residues" evidence="5">
    <location>
        <begin position="302"/>
        <end position="314"/>
    </location>
</feature>
<dbReference type="Ensembl" id="ENSSTUT00000011652.1">
    <property type="protein sequence ID" value="ENSSTUP00000010970.1"/>
    <property type="gene ID" value="ENSSTUG00000004721.1"/>
</dbReference>
<dbReference type="Proteomes" id="UP000472277">
    <property type="component" value="Chromosome 13"/>
</dbReference>
<feature type="compositionally biased region" description="Low complexity" evidence="5">
    <location>
        <begin position="840"/>
        <end position="856"/>
    </location>
</feature>
<gene>
    <name evidence="7" type="primary">LIMCH1</name>
</gene>
<dbReference type="Gene3D" id="2.10.110.10">
    <property type="entry name" value="Cysteine Rich Protein"/>
    <property type="match status" value="1"/>
</dbReference>
<dbReference type="GO" id="GO:0051893">
    <property type="term" value="P:regulation of focal adhesion assembly"/>
    <property type="evidence" value="ECO:0007669"/>
    <property type="project" value="TreeGrafter"/>
</dbReference>